<reference evidence="1 2" key="1">
    <citation type="submission" date="2020-02" db="EMBL/GenBank/DDBJ databases">
        <title>Whole-genome analyses of novel actinobacteria.</title>
        <authorList>
            <person name="Sahin N."/>
        </authorList>
    </citation>
    <scope>NUCLEOTIDE SEQUENCE [LARGE SCALE GENOMIC DNA]</scope>
    <source>
        <strain evidence="1 2">A7024</strain>
    </source>
</reference>
<dbReference type="InterPro" id="IPR023393">
    <property type="entry name" value="START-like_dom_sf"/>
</dbReference>
<proteinExistence type="predicted"/>
<dbReference type="SUPFAM" id="SSF55961">
    <property type="entry name" value="Bet v1-like"/>
    <property type="match status" value="1"/>
</dbReference>
<protein>
    <recommendedName>
        <fullName evidence="3">Polyketide cyclase</fullName>
    </recommendedName>
</protein>
<dbReference type="Gene3D" id="3.30.530.20">
    <property type="match status" value="1"/>
</dbReference>
<dbReference type="AlphaFoldDB" id="A0A6G4U2T7"/>
<comment type="caution">
    <text evidence="1">The sequence shown here is derived from an EMBL/GenBank/DDBJ whole genome shotgun (WGS) entry which is preliminary data.</text>
</comment>
<evidence type="ECO:0008006" key="3">
    <source>
        <dbReference type="Google" id="ProtNLM"/>
    </source>
</evidence>
<gene>
    <name evidence="1" type="ORF">G5C51_21550</name>
</gene>
<keyword evidence="2" id="KW-1185">Reference proteome</keyword>
<name>A0A6G4U2T7_9ACTN</name>
<organism evidence="1 2">
    <name type="scientific">Streptomyces coryli</name>
    <dbReference type="NCBI Taxonomy" id="1128680"/>
    <lineage>
        <taxon>Bacteria</taxon>
        <taxon>Bacillati</taxon>
        <taxon>Actinomycetota</taxon>
        <taxon>Actinomycetes</taxon>
        <taxon>Kitasatosporales</taxon>
        <taxon>Streptomycetaceae</taxon>
        <taxon>Streptomyces</taxon>
    </lineage>
</organism>
<dbReference type="RefSeq" id="WP_165239786.1">
    <property type="nucleotide sequence ID" value="NZ_JAAKZV010000097.1"/>
</dbReference>
<dbReference type="Proteomes" id="UP000481583">
    <property type="component" value="Unassembled WGS sequence"/>
</dbReference>
<evidence type="ECO:0000313" key="2">
    <source>
        <dbReference type="Proteomes" id="UP000481583"/>
    </source>
</evidence>
<dbReference type="EMBL" id="JAAKZV010000097">
    <property type="protein sequence ID" value="NGN66474.1"/>
    <property type="molecule type" value="Genomic_DNA"/>
</dbReference>
<sequence length="96" mass="10643">MTATEHEIFVNVPVQNVWATLTDPAHRQRWYGAGELTVEVEEPMRTFAFRSGSGLVGFTLQIGPGGTRVLLRETERSPRDWDAALAEISEVAQSLS</sequence>
<evidence type="ECO:0000313" key="1">
    <source>
        <dbReference type="EMBL" id="NGN66474.1"/>
    </source>
</evidence>
<accession>A0A6G4U2T7</accession>